<dbReference type="OrthoDB" id="1164984at2"/>
<organism evidence="2 3">
    <name type="scientific">Kordia periserrulae</name>
    <dbReference type="NCBI Taxonomy" id="701523"/>
    <lineage>
        <taxon>Bacteria</taxon>
        <taxon>Pseudomonadati</taxon>
        <taxon>Bacteroidota</taxon>
        <taxon>Flavobacteriia</taxon>
        <taxon>Flavobacteriales</taxon>
        <taxon>Flavobacteriaceae</taxon>
        <taxon>Kordia</taxon>
    </lineage>
</organism>
<name>A0A2T6C3W9_9FLAO</name>
<dbReference type="Proteomes" id="UP000244090">
    <property type="component" value="Unassembled WGS sequence"/>
</dbReference>
<comment type="caution">
    <text evidence="2">The sequence shown here is derived from an EMBL/GenBank/DDBJ whole genome shotgun (WGS) entry which is preliminary data.</text>
</comment>
<keyword evidence="1" id="KW-0472">Membrane</keyword>
<evidence type="ECO:0000256" key="1">
    <source>
        <dbReference type="SAM" id="Phobius"/>
    </source>
</evidence>
<gene>
    <name evidence="2" type="ORF">C8N46_102422</name>
</gene>
<feature type="transmembrane region" description="Helical" evidence="1">
    <location>
        <begin position="464"/>
        <end position="481"/>
    </location>
</feature>
<proteinExistence type="predicted"/>
<accession>A0A2T6C3W9</accession>
<evidence type="ECO:0000313" key="3">
    <source>
        <dbReference type="Proteomes" id="UP000244090"/>
    </source>
</evidence>
<sequence>MITEKTYKWVEELLDPKVTEISDEDYDRLVENYFRVDKTDWFEEDDTRIWKDQKQVSDFWSLIRKFSMPIGKKRKLYDFSYFNFPEIDYVENNNFYDRNEKSIFDEKVFFNGAIFLDIMQFSMTIFTKEVEFKRVKFHDLYIINSEFRKSVIFDNSQYLSLTVSNSSFNEDSYFRNNIFNNEFNFNNNTFTGLVWFNESNFLSKTYFDNITFLDNRVIFNEVEFNDDIEFYKCIFYREAQFTPTFFSKKVELIQCEFWDDVHFNQSQFNGITVFDKPIFKKKADFSFCYFEDINLKEINTNWQYRENNYTEPAELYFRDVFFNSKTFFKNSDLTKLELDNCDVSNITFSRCIWNDEKNRLKLVNELPIQSLEAKNKLKLANHHPSKKEETQKLIDKLRDSENHYRQLKKNFDSTKSWELSGKAYVSEMEMRKRRLYLEGKLYQWAIYKFYDVFGGYTQDFRKPIVSIFKLIFAFSTIYFFIDYNVLNAIQRGIKGALPYMEIGIEDPFTGFWLIPRNIELVLGGTFLAFFILALRKRFKQ</sequence>
<keyword evidence="1" id="KW-0812">Transmembrane</keyword>
<dbReference type="EMBL" id="QBKT01000002">
    <property type="protein sequence ID" value="PTX63021.1"/>
    <property type="molecule type" value="Genomic_DNA"/>
</dbReference>
<feature type="transmembrane region" description="Helical" evidence="1">
    <location>
        <begin position="517"/>
        <end position="534"/>
    </location>
</feature>
<dbReference type="AlphaFoldDB" id="A0A2T6C3W9"/>
<evidence type="ECO:0008006" key="4">
    <source>
        <dbReference type="Google" id="ProtNLM"/>
    </source>
</evidence>
<evidence type="ECO:0000313" key="2">
    <source>
        <dbReference type="EMBL" id="PTX63021.1"/>
    </source>
</evidence>
<protein>
    <recommendedName>
        <fullName evidence="4">Pentapeptide repeat protein</fullName>
    </recommendedName>
</protein>
<keyword evidence="3" id="KW-1185">Reference proteome</keyword>
<reference evidence="2 3" key="1">
    <citation type="submission" date="2018-04" db="EMBL/GenBank/DDBJ databases">
        <title>Genomic Encyclopedia of Archaeal and Bacterial Type Strains, Phase II (KMG-II): from individual species to whole genera.</title>
        <authorList>
            <person name="Goeker M."/>
        </authorList>
    </citation>
    <scope>NUCLEOTIDE SEQUENCE [LARGE SCALE GENOMIC DNA]</scope>
    <source>
        <strain evidence="2 3">DSM 25731</strain>
    </source>
</reference>
<keyword evidence="1" id="KW-1133">Transmembrane helix</keyword>
<dbReference type="RefSeq" id="WP_108113987.1">
    <property type="nucleotide sequence ID" value="NZ_QBKT01000002.1"/>
</dbReference>